<feature type="compositionally biased region" description="Low complexity" evidence="1">
    <location>
        <begin position="623"/>
        <end position="636"/>
    </location>
</feature>
<dbReference type="PANTHER" id="PTHR33927:SF5">
    <property type="entry name" value="ENZYME, PUTATIVE (AFU_ORTHOLOGUE AFUA_8G01222)-RELATED"/>
    <property type="match status" value="1"/>
</dbReference>
<dbReference type="InterPro" id="IPR052979">
    <property type="entry name" value="Adenylate-forming_domain"/>
</dbReference>
<name>A0A8H3HNG7_9AGAM</name>
<feature type="transmembrane region" description="Helical" evidence="2">
    <location>
        <begin position="859"/>
        <end position="876"/>
    </location>
</feature>
<evidence type="ECO:0000259" key="3">
    <source>
        <dbReference type="Pfam" id="PF00501"/>
    </source>
</evidence>
<feature type="domain" description="AMP-dependent synthetase/ligase" evidence="3">
    <location>
        <begin position="62"/>
        <end position="391"/>
    </location>
</feature>
<dbReference type="PANTHER" id="PTHR33927">
    <property type="entry name" value="TRANSMEMBRANE PROTEIN"/>
    <property type="match status" value="1"/>
</dbReference>
<comment type="caution">
    <text evidence="4">The sequence shown here is derived from an EMBL/GenBank/DDBJ whole genome shotgun (WGS) entry which is preliminary data.</text>
</comment>
<feature type="transmembrane region" description="Helical" evidence="2">
    <location>
        <begin position="709"/>
        <end position="730"/>
    </location>
</feature>
<feature type="region of interest" description="Disordered" evidence="1">
    <location>
        <begin position="621"/>
        <end position="655"/>
    </location>
</feature>
<dbReference type="SUPFAM" id="SSF56801">
    <property type="entry name" value="Acetyl-CoA synthetase-like"/>
    <property type="match status" value="1"/>
</dbReference>
<evidence type="ECO:0000256" key="1">
    <source>
        <dbReference type="SAM" id="MobiDB-lite"/>
    </source>
</evidence>
<proteinExistence type="predicted"/>
<protein>
    <recommendedName>
        <fullName evidence="3">AMP-dependent synthetase/ligase domain-containing protein</fullName>
    </recommendedName>
</protein>
<reference evidence="4" key="1">
    <citation type="submission" date="2021-01" db="EMBL/GenBank/DDBJ databases">
        <authorList>
            <person name="Kaushik A."/>
        </authorList>
    </citation>
    <scope>NUCLEOTIDE SEQUENCE</scope>
    <source>
        <strain evidence="4">AG3-1AP</strain>
    </source>
</reference>
<dbReference type="InterPro" id="IPR042099">
    <property type="entry name" value="ANL_N_sf"/>
</dbReference>
<dbReference type="EMBL" id="CAJMWV010006567">
    <property type="protein sequence ID" value="CAE6522805.1"/>
    <property type="molecule type" value="Genomic_DNA"/>
</dbReference>
<dbReference type="OrthoDB" id="3142841at2759"/>
<dbReference type="Gene3D" id="3.30.300.30">
    <property type="match status" value="1"/>
</dbReference>
<organism evidence="4 5">
    <name type="scientific">Rhizoctonia solani</name>
    <dbReference type="NCBI Taxonomy" id="456999"/>
    <lineage>
        <taxon>Eukaryota</taxon>
        <taxon>Fungi</taxon>
        <taxon>Dikarya</taxon>
        <taxon>Basidiomycota</taxon>
        <taxon>Agaricomycotina</taxon>
        <taxon>Agaricomycetes</taxon>
        <taxon>Cantharellales</taxon>
        <taxon>Ceratobasidiaceae</taxon>
        <taxon>Rhizoctonia</taxon>
    </lineage>
</organism>
<keyword evidence="2" id="KW-0472">Membrane</keyword>
<evidence type="ECO:0000256" key="2">
    <source>
        <dbReference type="SAM" id="Phobius"/>
    </source>
</evidence>
<gene>
    <name evidence="4" type="ORF">RDB_LOCUS147354</name>
</gene>
<keyword evidence="2" id="KW-1133">Transmembrane helix</keyword>
<accession>A0A8H3HNG7</accession>
<sequence length="1119" mass="121869">MRLKCISSWPSREGLLTSPPWPLMHITTRSIANLSPEDQVKFISFGLGSVYTPPFQTIHEAFEHQAAERPSAVAIEHDGTAVTYSELKQMSDRLAVALKQQGVKSGDRVLLLVQRSILMVAGMLGILKAGAAYVPQDGGIVTDSTLAHIIPDAGVRTVVCLRKFSARVPNSRTLVLEDIIGNNSYSNHVTVGGKSSDSVYAIYTSGTTGKPKGVDVTHLSVVNLLLTDPGRVGMRPGRRVAQLLNVAFDMAQWECLGSVANGCTLCIRGSDWKAVMRSVDIVIATPSVMQLYDPLDYPNIKYVATAGEPCPKPLADRLAAAGVAYYNSCGPTEVTIVNTMTPLPHAVGDEMNIGKPLPNNTVYVLDEDMKPLPIGAPGIMWGGGACAARGYIGLPELTAKKFKRDPFLNDGSFMFNTGDLGKWREDGSLIHLGRADDQVKIKGFRVELDGVTASLESADGVTTACALLIGKELIGFVYPETADIEKVQEACAKVQPYYARPSRYIKLETVPKTANGKIDKRALRAMVEAPVSVTVNSDATPAPATIEIQSPTSTLTFTPFVSAISKPAQAAVSNRLSTASVNIGNMWAQLQQSGAPVQPLQITNEAFRPFNEISAQAVGSPVTSGKSITSSTSRSTLNQNEKEDLDTKSLSSKSSPDTVIAGLPVLTSAKTDIAAEKGGNAWEGYLDDDLPDKLESKYVRNLRHIVFSLYRRLFGVVFIVNMSIFIHALVEGGLPANKIGTIVVGNICAAVLMRQDHVLNLIFTIACAVPRSWPLPIRRVAGRVYHHGGAHSGSAISAIIWLVYFTVEVTRDVVRHRGASIATVVITYLILSLLLAMIWFAYPKRRSTAHDNFERTHRFFGWATTAFVWALIILLTNDYKAPGVSLARALRTNASFWMICVITLAIISSWLRLRKVNVRSVVLSNHAIRLYFDYTTPKTGHFVRVSKSPLMEWHSFATIQEPDTPGFSLVVSRAGDWTGQTIENPPTQLWVRGVPTYGVLRIVPLFRRLVIVATGSGIGPCAPAIFEKRTSMRLLWTSPDVRKTFGNELVDKLLDASPGAVIYDTRKHGKPDMVKLTLRLVREFDAEAVAIISNQKLTEKVVYGMMSRGIPAFGAIWDS</sequence>
<evidence type="ECO:0000313" key="4">
    <source>
        <dbReference type="EMBL" id="CAE6522805.1"/>
    </source>
</evidence>
<feature type="transmembrane region" description="Helical" evidence="2">
    <location>
        <begin position="819"/>
        <end position="839"/>
    </location>
</feature>
<dbReference type="InterPro" id="IPR045851">
    <property type="entry name" value="AMP-bd_C_sf"/>
</dbReference>
<dbReference type="AlphaFoldDB" id="A0A8H3HNG7"/>
<keyword evidence="2" id="KW-0812">Transmembrane</keyword>
<dbReference type="Gene3D" id="3.40.50.12780">
    <property type="entry name" value="N-terminal domain of ligase-like"/>
    <property type="match status" value="1"/>
</dbReference>
<feature type="transmembrane region" description="Helical" evidence="2">
    <location>
        <begin position="788"/>
        <end position="807"/>
    </location>
</feature>
<evidence type="ECO:0000313" key="5">
    <source>
        <dbReference type="Proteomes" id="UP000663831"/>
    </source>
</evidence>
<dbReference type="Proteomes" id="UP000663831">
    <property type="component" value="Unassembled WGS sequence"/>
</dbReference>
<feature type="transmembrane region" description="Helical" evidence="2">
    <location>
        <begin position="896"/>
        <end position="913"/>
    </location>
</feature>
<dbReference type="Pfam" id="PF00501">
    <property type="entry name" value="AMP-binding"/>
    <property type="match status" value="1"/>
</dbReference>
<dbReference type="InterPro" id="IPR000873">
    <property type="entry name" value="AMP-dep_synth/lig_dom"/>
</dbReference>